<sequence length="191" mass="20638">MSTILFVLLIASCSHLTFAASSTDANKITVDLLRKIETATKSKDNALFFSTMDPSLTVSLCGKTINFTSFQKFGKLQNDDQNKRLVTIVSTSITPSGYLQSVVSIKDKTSGKIYGLQIQAQNKAGTYKIVKLTFVNTPNCDELLESGLIRGRKVLPVIVVAAAELAVQTAVVTAVATVTSHILNWAIDFFG</sequence>
<accession>A0A9P1IFZ6</accession>
<dbReference type="AlphaFoldDB" id="A0A9P1IFZ6"/>
<reference evidence="2" key="1">
    <citation type="submission" date="2022-11" db="EMBL/GenBank/DDBJ databases">
        <authorList>
            <person name="Kikuchi T."/>
        </authorList>
    </citation>
    <scope>NUCLEOTIDE SEQUENCE</scope>
    <source>
        <strain evidence="2">PS1010</strain>
    </source>
</reference>
<dbReference type="Proteomes" id="UP001152747">
    <property type="component" value="Unassembled WGS sequence"/>
</dbReference>
<evidence type="ECO:0000313" key="3">
    <source>
        <dbReference type="Proteomes" id="UP001152747"/>
    </source>
</evidence>
<keyword evidence="3" id="KW-1185">Reference proteome</keyword>
<evidence type="ECO:0000256" key="1">
    <source>
        <dbReference type="SAM" id="SignalP"/>
    </source>
</evidence>
<feature type="chain" id="PRO_5040319681" evidence="1">
    <location>
        <begin position="20"/>
        <end position="191"/>
    </location>
</feature>
<dbReference type="EMBL" id="CANHGI010000002">
    <property type="protein sequence ID" value="CAI5443863.1"/>
    <property type="molecule type" value="Genomic_DNA"/>
</dbReference>
<comment type="caution">
    <text evidence="2">The sequence shown here is derived from an EMBL/GenBank/DDBJ whole genome shotgun (WGS) entry which is preliminary data.</text>
</comment>
<feature type="signal peptide" evidence="1">
    <location>
        <begin position="1"/>
        <end position="19"/>
    </location>
</feature>
<keyword evidence="1" id="KW-0732">Signal</keyword>
<protein>
    <submittedName>
        <fullName evidence="2">Uncharacterized protein</fullName>
    </submittedName>
</protein>
<evidence type="ECO:0000313" key="2">
    <source>
        <dbReference type="EMBL" id="CAI5443863.1"/>
    </source>
</evidence>
<gene>
    <name evidence="2" type="ORF">CAMP_LOCUS6500</name>
</gene>
<name>A0A9P1IFZ6_9PELO</name>
<proteinExistence type="predicted"/>
<organism evidence="2 3">
    <name type="scientific">Caenorhabditis angaria</name>
    <dbReference type="NCBI Taxonomy" id="860376"/>
    <lineage>
        <taxon>Eukaryota</taxon>
        <taxon>Metazoa</taxon>
        <taxon>Ecdysozoa</taxon>
        <taxon>Nematoda</taxon>
        <taxon>Chromadorea</taxon>
        <taxon>Rhabditida</taxon>
        <taxon>Rhabditina</taxon>
        <taxon>Rhabditomorpha</taxon>
        <taxon>Rhabditoidea</taxon>
        <taxon>Rhabditidae</taxon>
        <taxon>Peloderinae</taxon>
        <taxon>Caenorhabditis</taxon>
    </lineage>
</organism>